<proteinExistence type="predicted"/>
<dbReference type="InterPro" id="IPR058465">
    <property type="entry name" value="DUF8152"/>
</dbReference>
<evidence type="ECO:0000313" key="4">
    <source>
        <dbReference type="Proteomes" id="UP000010878"/>
    </source>
</evidence>
<feature type="region of interest" description="Disordered" evidence="1">
    <location>
        <begin position="1"/>
        <end position="21"/>
    </location>
</feature>
<gene>
    <name evidence="3" type="ORF">Natoc_3653</name>
</gene>
<dbReference type="eggNOG" id="arCOG10156">
    <property type="taxonomic scope" value="Archaea"/>
</dbReference>
<dbReference type="OrthoDB" id="204708at2157"/>
<dbReference type="STRING" id="694430.Natoc_3653"/>
<name>L0K4U1_9EURY</name>
<dbReference type="GeneID" id="14402420"/>
<dbReference type="RefSeq" id="WP_015322803.1">
    <property type="nucleotide sequence ID" value="NC_019974.1"/>
</dbReference>
<evidence type="ECO:0000256" key="1">
    <source>
        <dbReference type="SAM" id="MobiDB-lite"/>
    </source>
</evidence>
<dbReference type="EMBL" id="CP003929">
    <property type="protein sequence ID" value="AGB39369.1"/>
    <property type="molecule type" value="Genomic_DNA"/>
</dbReference>
<protein>
    <recommendedName>
        <fullName evidence="2">DUF8152 domain-containing protein</fullName>
    </recommendedName>
</protein>
<feature type="domain" description="DUF8152" evidence="2">
    <location>
        <begin position="27"/>
        <end position="108"/>
    </location>
</feature>
<dbReference type="Pfam" id="PF26479">
    <property type="entry name" value="DUF8152"/>
    <property type="match status" value="1"/>
</dbReference>
<dbReference type="Proteomes" id="UP000010878">
    <property type="component" value="Chromosome"/>
</dbReference>
<dbReference type="HOGENOM" id="CLU_162433_0_0_2"/>
<dbReference type="KEGG" id="nou:Natoc_3653"/>
<keyword evidence="4" id="KW-1185">Reference proteome</keyword>
<evidence type="ECO:0000259" key="2">
    <source>
        <dbReference type="Pfam" id="PF26479"/>
    </source>
</evidence>
<evidence type="ECO:0000313" key="3">
    <source>
        <dbReference type="EMBL" id="AGB39369.1"/>
    </source>
</evidence>
<accession>L0K4U1</accession>
<dbReference type="AlphaFoldDB" id="L0K4U1"/>
<sequence>MTVFGPVRSPVTDVSDDRSDGSFEERLEALRDHLEATAELPIDPRTNRWLGEAEAVARDATADDIDPETARKRVRQVQRLLSEADDPDHEDAVAHLEAARELCADVLSS</sequence>
<reference evidence="3 4" key="1">
    <citation type="submission" date="2012-11" db="EMBL/GenBank/DDBJ databases">
        <title>FINISHED of Natronococcus occultus SP4, DSM 3396.</title>
        <authorList>
            <consortium name="DOE Joint Genome Institute"/>
            <person name="Eisen J."/>
            <person name="Huntemann M."/>
            <person name="Wei C.-L."/>
            <person name="Han J."/>
            <person name="Detter J.C."/>
            <person name="Han C."/>
            <person name="Tapia R."/>
            <person name="Chen A."/>
            <person name="Kyrpides N."/>
            <person name="Mavromatis K."/>
            <person name="Markowitz V."/>
            <person name="Szeto E."/>
            <person name="Ivanova N."/>
            <person name="Mikhailova N."/>
            <person name="Ovchinnikova G."/>
            <person name="Pagani I."/>
            <person name="Pati A."/>
            <person name="Goodwin L."/>
            <person name="Nordberg H.P."/>
            <person name="Cantor M.N."/>
            <person name="Hua S.X."/>
            <person name="Woyke T."/>
            <person name="Eisen J."/>
            <person name="Klenk H.-P."/>
            <person name="Klenk H.-P."/>
        </authorList>
    </citation>
    <scope>NUCLEOTIDE SEQUENCE [LARGE SCALE GENOMIC DNA]</scope>
    <source>
        <strain evidence="3 4">SP4</strain>
    </source>
</reference>
<organism evidence="3 4">
    <name type="scientific">Natronococcus occultus SP4</name>
    <dbReference type="NCBI Taxonomy" id="694430"/>
    <lineage>
        <taxon>Archaea</taxon>
        <taxon>Methanobacteriati</taxon>
        <taxon>Methanobacteriota</taxon>
        <taxon>Stenosarchaea group</taxon>
        <taxon>Halobacteria</taxon>
        <taxon>Halobacteriales</taxon>
        <taxon>Natrialbaceae</taxon>
        <taxon>Natronococcus</taxon>
    </lineage>
</organism>